<dbReference type="GeneID" id="20226353"/>
<gene>
    <name evidence="2" type="ORF">AURANDRAFT_67650</name>
</gene>
<reference evidence="2 3" key="1">
    <citation type="journal article" date="2011" name="Proc. Natl. Acad. Sci. U.S.A.">
        <title>Niche of harmful alga Aureococcus anophagefferens revealed through ecogenomics.</title>
        <authorList>
            <person name="Gobler C.J."/>
            <person name="Berry D.L."/>
            <person name="Dyhrman S.T."/>
            <person name="Wilhelm S.W."/>
            <person name="Salamov A."/>
            <person name="Lobanov A.V."/>
            <person name="Zhang Y."/>
            <person name="Collier J.L."/>
            <person name="Wurch L.L."/>
            <person name="Kustka A.B."/>
            <person name="Dill B.D."/>
            <person name="Shah M."/>
            <person name="VerBerkmoes N.C."/>
            <person name="Kuo A."/>
            <person name="Terry A."/>
            <person name="Pangilinan J."/>
            <person name="Lindquist E.A."/>
            <person name="Lucas S."/>
            <person name="Paulsen I.T."/>
            <person name="Hattenrath-Lehmann T.K."/>
            <person name="Talmage S.C."/>
            <person name="Walker E.A."/>
            <person name="Koch F."/>
            <person name="Burson A.M."/>
            <person name="Marcoval M.A."/>
            <person name="Tang Y.Z."/>
            <person name="Lecleir G.R."/>
            <person name="Coyne K.J."/>
            <person name="Berg G.M."/>
            <person name="Bertrand E.M."/>
            <person name="Saito M.A."/>
            <person name="Gladyshev V.N."/>
            <person name="Grigoriev I.V."/>
        </authorList>
    </citation>
    <scope>NUCLEOTIDE SEQUENCE [LARGE SCALE GENOMIC DNA]</scope>
    <source>
        <strain evidence="3">CCMP 1984</strain>
    </source>
</reference>
<feature type="compositionally biased region" description="Basic and acidic residues" evidence="1">
    <location>
        <begin position="199"/>
        <end position="209"/>
    </location>
</feature>
<accession>F0YLX7</accession>
<sequence length="299" mass="32949">MPTSASAKTRLKPWSGSIDPKFLLFGRGPDFNATGNGHGAEPGWSGSPARRSTSPPRRSSSPVRRSTSRAAPRRASTASGRRPARDPWRGGHPWTDRPANAALARRRSWDVPSCESALISWEEYAYVKGPRTARPRTSDALFERSREDDGTAGTVVTAAAAPRRREWPFCASRSTDLNTHFMREKSGANALVALRTRQEPTPHVPDPEKSFAASGSPPKRLRFWQDQDTIAPIPLWPPTDERLPAVLYCTGDRSDADARVALVSVTKKAPTDQCAPVQLYDRNMTRARRLARRMLAGDA</sequence>
<dbReference type="KEGG" id="aaf:AURANDRAFT_67650"/>
<proteinExistence type="predicted"/>
<organism evidence="3">
    <name type="scientific">Aureococcus anophagefferens</name>
    <name type="common">Harmful bloom alga</name>
    <dbReference type="NCBI Taxonomy" id="44056"/>
    <lineage>
        <taxon>Eukaryota</taxon>
        <taxon>Sar</taxon>
        <taxon>Stramenopiles</taxon>
        <taxon>Ochrophyta</taxon>
        <taxon>Pelagophyceae</taxon>
        <taxon>Pelagomonadales</taxon>
        <taxon>Pelagomonadaceae</taxon>
        <taxon>Aureococcus</taxon>
    </lineage>
</organism>
<evidence type="ECO:0000256" key="1">
    <source>
        <dbReference type="SAM" id="MobiDB-lite"/>
    </source>
</evidence>
<evidence type="ECO:0000313" key="2">
    <source>
        <dbReference type="EMBL" id="EGB03852.1"/>
    </source>
</evidence>
<name>F0YLX7_AURAN</name>
<dbReference type="RefSeq" id="XP_009041404.1">
    <property type="nucleotide sequence ID" value="XM_009043156.1"/>
</dbReference>
<dbReference type="AlphaFoldDB" id="F0YLX7"/>
<dbReference type="InParanoid" id="F0YLX7"/>
<protein>
    <submittedName>
        <fullName evidence="2">Uncharacterized protein</fullName>
    </submittedName>
</protein>
<dbReference type="Proteomes" id="UP000002729">
    <property type="component" value="Unassembled WGS sequence"/>
</dbReference>
<keyword evidence="3" id="KW-1185">Reference proteome</keyword>
<evidence type="ECO:0000313" key="3">
    <source>
        <dbReference type="Proteomes" id="UP000002729"/>
    </source>
</evidence>
<dbReference type="EMBL" id="GL833159">
    <property type="protein sequence ID" value="EGB03852.1"/>
    <property type="molecule type" value="Genomic_DNA"/>
</dbReference>
<feature type="region of interest" description="Disordered" evidence="1">
    <location>
        <begin position="25"/>
        <end position="97"/>
    </location>
</feature>
<feature type="region of interest" description="Disordered" evidence="1">
    <location>
        <begin position="199"/>
        <end position="218"/>
    </location>
</feature>
<feature type="compositionally biased region" description="Low complexity" evidence="1">
    <location>
        <begin position="45"/>
        <end position="81"/>
    </location>
</feature>